<dbReference type="GO" id="GO:0005524">
    <property type="term" value="F:ATP binding"/>
    <property type="evidence" value="ECO:0007669"/>
    <property type="project" value="UniProtKB-KW"/>
</dbReference>
<dbReference type="PROSITE" id="PS50109">
    <property type="entry name" value="HIS_KIN"/>
    <property type="match status" value="1"/>
</dbReference>
<dbReference type="InterPro" id="IPR005467">
    <property type="entry name" value="His_kinase_dom"/>
</dbReference>
<dbReference type="Gene3D" id="1.10.287.130">
    <property type="match status" value="1"/>
</dbReference>
<dbReference type="SUPFAM" id="SSF47384">
    <property type="entry name" value="Homodimeric domain of signal transducing histidine kinase"/>
    <property type="match status" value="1"/>
</dbReference>
<dbReference type="EMBL" id="CP001968">
    <property type="protein sequence ID" value="ADD68817.1"/>
    <property type="molecule type" value="Genomic_DNA"/>
</dbReference>
<evidence type="ECO:0000256" key="12">
    <source>
        <dbReference type="ARBA" id="ARBA00023012"/>
    </source>
</evidence>
<keyword evidence="11 14" id="KW-1133">Transmembrane helix</keyword>
<evidence type="ECO:0000256" key="10">
    <source>
        <dbReference type="ARBA" id="ARBA00022840"/>
    </source>
</evidence>
<dbReference type="OrthoDB" id="9815202at2"/>
<keyword evidence="12" id="KW-0902">Two-component regulatory system</keyword>
<evidence type="ECO:0000313" key="18">
    <source>
        <dbReference type="Proteomes" id="UP000002012"/>
    </source>
</evidence>
<accession>D4H1Q7</accession>
<dbReference type="InterPro" id="IPR003660">
    <property type="entry name" value="HAMP_dom"/>
</dbReference>
<dbReference type="SUPFAM" id="SSF55874">
    <property type="entry name" value="ATPase domain of HSP90 chaperone/DNA topoisomerase II/histidine kinase"/>
    <property type="match status" value="1"/>
</dbReference>
<reference evidence="17 18" key="1">
    <citation type="journal article" date="2010" name="Stand. Genomic Sci.">
        <title>Complete genome sequence of Denitrovibrio acetiphilus type strain (N2460).</title>
        <authorList>
            <person name="Kiss H."/>
            <person name="Lang E."/>
            <person name="Lapidus A."/>
            <person name="Copeland A."/>
            <person name="Nolan M."/>
            <person name="Glavina Del Rio T."/>
            <person name="Chen F."/>
            <person name="Lucas S."/>
            <person name="Tice H."/>
            <person name="Cheng J.F."/>
            <person name="Han C."/>
            <person name="Goodwin L."/>
            <person name="Pitluck S."/>
            <person name="Liolios K."/>
            <person name="Pati A."/>
            <person name="Ivanova N."/>
            <person name="Mavromatis K."/>
            <person name="Chen A."/>
            <person name="Palaniappan K."/>
            <person name="Land M."/>
            <person name="Hauser L."/>
            <person name="Chang Y.J."/>
            <person name="Jeffries C.D."/>
            <person name="Detter J.C."/>
            <person name="Brettin T."/>
            <person name="Spring S."/>
            <person name="Rohde M."/>
            <person name="Goker M."/>
            <person name="Woyke T."/>
            <person name="Bristow J."/>
            <person name="Eisen J.A."/>
            <person name="Markowitz V."/>
            <person name="Hugenholtz P."/>
            <person name="Kyrpides N.C."/>
            <person name="Klenk H.P."/>
        </authorList>
    </citation>
    <scope>NUCLEOTIDE SEQUENCE [LARGE SCALE GENOMIC DNA]</scope>
    <source>
        <strain evidence="18">DSM 12809 / NBRC 114555 / N2460</strain>
    </source>
</reference>
<comment type="catalytic activity">
    <reaction evidence="1">
        <text>ATP + protein L-histidine = ADP + protein N-phospho-L-histidine.</text>
        <dbReference type="EC" id="2.7.13.3"/>
    </reaction>
</comment>
<feature type="transmembrane region" description="Helical" evidence="14">
    <location>
        <begin position="12"/>
        <end position="33"/>
    </location>
</feature>
<dbReference type="STRING" id="522772.Dacet_2054"/>
<dbReference type="AlphaFoldDB" id="D4H1Q7"/>
<dbReference type="CDD" id="cd00082">
    <property type="entry name" value="HisKA"/>
    <property type="match status" value="1"/>
</dbReference>
<feature type="transmembrane region" description="Helical" evidence="14">
    <location>
        <begin position="144"/>
        <end position="164"/>
    </location>
</feature>
<dbReference type="GO" id="GO:0000155">
    <property type="term" value="F:phosphorelay sensor kinase activity"/>
    <property type="evidence" value="ECO:0007669"/>
    <property type="project" value="InterPro"/>
</dbReference>
<dbReference type="Pfam" id="PF00512">
    <property type="entry name" value="HisKA"/>
    <property type="match status" value="1"/>
</dbReference>
<keyword evidence="9 17" id="KW-0418">Kinase</keyword>
<dbReference type="SMART" id="SM00304">
    <property type="entry name" value="HAMP"/>
    <property type="match status" value="1"/>
</dbReference>
<dbReference type="RefSeq" id="WP_013011321.1">
    <property type="nucleotide sequence ID" value="NC_013943.1"/>
</dbReference>
<dbReference type="PaxDb" id="522772-Dacet_2054"/>
<keyword evidence="13 14" id="KW-0472">Membrane</keyword>
<dbReference type="PROSITE" id="PS50885">
    <property type="entry name" value="HAMP"/>
    <property type="match status" value="1"/>
</dbReference>
<dbReference type="InterPro" id="IPR004358">
    <property type="entry name" value="Sig_transdc_His_kin-like_C"/>
</dbReference>
<evidence type="ECO:0000256" key="14">
    <source>
        <dbReference type="SAM" id="Phobius"/>
    </source>
</evidence>
<comment type="subcellular location">
    <subcellularLocation>
        <location evidence="2">Cell membrane</location>
        <topology evidence="2">Multi-pass membrane protein</topology>
    </subcellularLocation>
</comment>
<evidence type="ECO:0000256" key="2">
    <source>
        <dbReference type="ARBA" id="ARBA00004651"/>
    </source>
</evidence>
<dbReference type="Gene3D" id="6.10.340.10">
    <property type="match status" value="1"/>
</dbReference>
<evidence type="ECO:0000259" key="16">
    <source>
        <dbReference type="PROSITE" id="PS50885"/>
    </source>
</evidence>
<evidence type="ECO:0000256" key="11">
    <source>
        <dbReference type="ARBA" id="ARBA00022989"/>
    </source>
</evidence>
<keyword evidence="6" id="KW-0808">Transferase</keyword>
<evidence type="ECO:0000259" key="15">
    <source>
        <dbReference type="PROSITE" id="PS50109"/>
    </source>
</evidence>
<dbReference type="Pfam" id="PF02518">
    <property type="entry name" value="HATPase_c"/>
    <property type="match status" value="1"/>
</dbReference>
<dbReference type="Pfam" id="PF00672">
    <property type="entry name" value="HAMP"/>
    <property type="match status" value="1"/>
</dbReference>
<evidence type="ECO:0000313" key="17">
    <source>
        <dbReference type="EMBL" id="ADD68817.1"/>
    </source>
</evidence>
<dbReference type="eggNOG" id="COG5000">
    <property type="taxonomic scope" value="Bacteria"/>
</dbReference>
<keyword evidence="4" id="KW-1003">Cell membrane</keyword>
<evidence type="ECO:0000256" key="7">
    <source>
        <dbReference type="ARBA" id="ARBA00022692"/>
    </source>
</evidence>
<gene>
    <name evidence="17" type="ordered locus">Dacet_2054</name>
</gene>
<evidence type="ECO:0000256" key="8">
    <source>
        <dbReference type="ARBA" id="ARBA00022741"/>
    </source>
</evidence>
<dbReference type="CDD" id="cd06225">
    <property type="entry name" value="HAMP"/>
    <property type="match status" value="1"/>
</dbReference>
<evidence type="ECO:0000256" key="3">
    <source>
        <dbReference type="ARBA" id="ARBA00012438"/>
    </source>
</evidence>
<protein>
    <recommendedName>
        <fullName evidence="3">histidine kinase</fullName>
        <ecNumber evidence="3">2.7.13.3</ecNumber>
    </recommendedName>
</protein>
<dbReference type="InterPro" id="IPR003594">
    <property type="entry name" value="HATPase_dom"/>
</dbReference>
<keyword evidence="7 14" id="KW-0812">Transmembrane</keyword>
<keyword evidence="8" id="KW-0547">Nucleotide-binding</keyword>
<dbReference type="Gene3D" id="3.30.565.10">
    <property type="entry name" value="Histidine kinase-like ATPase, C-terminal domain"/>
    <property type="match status" value="1"/>
</dbReference>
<evidence type="ECO:0000256" key="9">
    <source>
        <dbReference type="ARBA" id="ARBA00022777"/>
    </source>
</evidence>
<dbReference type="PANTHER" id="PTHR45528:SF1">
    <property type="entry name" value="SENSOR HISTIDINE KINASE CPXA"/>
    <property type="match status" value="1"/>
</dbReference>
<dbReference type="HOGENOM" id="CLU_000445_89_27_0"/>
<dbReference type="SUPFAM" id="SSF158472">
    <property type="entry name" value="HAMP domain-like"/>
    <property type="match status" value="1"/>
</dbReference>
<dbReference type="eggNOG" id="COG2205">
    <property type="taxonomic scope" value="Bacteria"/>
</dbReference>
<dbReference type="SMART" id="SM00387">
    <property type="entry name" value="HATPase_c"/>
    <property type="match status" value="1"/>
</dbReference>
<dbReference type="EC" id="2.7.13.3" evidence="3"/>
<dbReference type="InterPro" id="IPR050398">
    <property type="entry name" value="HssS/ArlS-like"/>
</dbReference>
<keyword evidence="5" id="KW-0597">Phosphoprotein</keyword>
<dbReference type="PRINTS" id="PR00344">
    <property type="entry name" value="BCTRLSENSOR"/>
</dbReference>
<evidence type="ECO:0000256" key="5">
    <source>
        <dbReference type="ARBA" id="ARBA00022553"/>
    </source>
</evidence>
<dbReference type="GO" id="GO:0005886">
    <property type="term" value="C:plasma membrane"/>
    <property type="evidence" value="ECO:0007669"/>
    <property type="project" value="UniProtKB-SubCell"/>
</dbReference>
<dbReference type="InterPro" id="IPR003661">
    <property type="entry name" value="HisK_dim/P_dom"/>
</dbReference>
<dbReference type="InterPro" id="IPR036890">
    <property type="entry name" value="HATPase_C_sf"/>
</dbReference>
<dbReference type="PANTHER" id="PTHR45528">
    <property type="entry name" value="SENSOR HISTIDINE KINASE CPXA"/>
    <property type="match status" value="1"/>
</dbReference>
<keyword evidence="18" id="KW-1185">Reference proteome</keyword>
<dbReference type="KEGG" id="dap:Dacet_2054"/>
<feature type="domain" description="Histidine kinase" evidence="15">
    <location>
        <begin position="225"/>
        <end position="430"/>
    </location>
</feature>
<dbReference type="InterPro" id="IPR036097">
    <property type="entry name" value="HisK_dim/P_sf"/>
</dbReference>
<organism evidence="17 18">
    <name type="scientific">Denitrovibrio acetiphilus (strain DSM 12809 / NBRC 114555 / N2460)</name>
    <dbReference type="NCBI Taxonomy" id="522772"/>
    <lineage>
        <taxon>Bacteria</taxon>
        <taxon>Pseudomonadati</taxon>
        <taxon>Deferribacterota</taxon>
        <taxon>Deferribacteres</taxon>
        <taxon>Deferribacterales</taxon>
        <taxon>Geovibrionaceae</taxon>
        <taxon>Denitrovibrio</taxon>
    </lineage>
</organism>
<dbReference type="Proteomes" id="UP000002012">
    <property type="component" value="Chromosome"/>
</dbReference>
<name>D4H1Q7_DENA2</name>
<proteinExistence type="predicted"/>
<dbReference type="SMART" id="SM00388">
    <property type="entry name" value="HisKA"/>
    <property type="match status" value="1"/>
</dbReference>
<evidence type="ECO:0000256" key="1">
    <source>
        <dbReference type="ARBA" id="ARBA00000085"/>
    </source>
</evidence>
<evidence type="ECO:0000256" key="6">
    <source>
        <dbReference type="ARBA" id="ARBA00022679"/>
    </source>
</evidence>
<keyword evidence="10" id="KW-0067">ATP-binding</keyword>
<feature type="domain" description="HAMP" evidence="16">
    <location>
        <begin position="165"/>
        <end position="217"/>
    </location>
</feature>
<dbReference type="InParanoid" id="D4H1Q7"/>
<sequence>MPFLRSIFTKLLFIIIGTAVLIHIILLGAYHIYATNSSYKLTANAIQYADYIKKDLGTPPDLTEARKITQKTGILISYKSDTQQWFTGTPDDIPNKNKMHVVKEKEGVTIAYSHDYAVVTFKDQSSTMEMVLAPNSSQTKMVKIYGYCILALILLVFLGAYMIIRMHIKPVKQMYEAIGEVKKGNYDYKIKSRSKDELGQLCKLFNELTEEISRAVKTRERLLIDVSHDLRTPITSLKLAAEMLAESDVKNDIQDDLNYMDEMISLILDSVRLHNMHNIKPSLECFSLNDLVKKTAAQLPKHDKAIIFEDRVDAFINADTKLTAMAFKNILENAVKYSAKSKAPIEVIISKADCKYLLTVKDQGIGISEGDLIHVTEPFYRAENSRTRATGYGLGLNLCERIAQAQGGELAVTSELGKWTKVELSFPDTTCYK</sequence>
<evidence type="ECO:0000256" key="13">
    <source>
        <dbReference type="ARBA" id="ARBA00023136"/>
    </source>
</evidence>
<evidence type="ECO:0000256" key="4">
    <source>
        <dbReference type="ARBA" id="ARBA00022475"/>
    </source>
</evidence>